<comment type="caution">
    <text evidence="1">The sequence shown here is derived from an EMBL/GenBank/DDBJ whole genome shotgun (WGS) entry which is preliminary data.</text>
</comment>
<dbReference type="EMBL" id="CAEQ01002118">
    <property type="protein sequence ID" value="CCD15977.1"/>
    <property type="molecule type" value="Genomic_DNA"/>
</dbReference>
<protein>
    <submittedName>
        <fullName evidence="1">WGS project CAEQ00000000 data, annotated contig 36</fullName>
    </submittedName>
</protein>
<gene>
    <name evidence="1" type="ORF">TCIL3000_0_01200</name>
</gene>
<proteinExistence type="predicted"/>
<evidence type="ECO:0000313" key="2">
    <source>
        <dbReference type="Proteomes" id="UP000000702"/>
    </source>
</evidence>
<reference evidence="1 2" key="2">
    <citation type="journal article" date="2012" name="Proc. Natl. Acad. Sci. U.S.A.">
        <title>Antigenic diversity is generated by distinct evolutionary mechanisms in African trypanosome species.</title>
        <authorList>
            <person name="Jackson A.P."/>
            <person name="Berry A."/>
            <person name="Aslett M."/>
            <person name="Allison H.C."/>
            <person name="Burton P."/>
            <person name="Vavrova-Anderson J."/>
            <person name="Brown R."/>
            <person name="Browne H."/>
            <person name="Corton N."/>
            <person name="Hauser H."/>
            <person name="Gamble J."/>
            <person name="Gilderthorp R."/>
            <person name="Marcello L."/>
            <person name="McQuillan J."/>
            <person name="Otto T.D."/>
            <person name="Quail M.A."/>
            <person name="Sanders M.J."/>
            <person name="van Tonder A."/>
            <person name="Ginger M.L."/>
            <person name="Field M.C."/>
            <person name="Barry J.D."/>
            <person name="Hertz-Fowler C."/>
            <person name="Berriman M."/>
        </authorList>
    </citation>
    <scope>NUCLEOTIDE SEQUENCE [LARGE SCALE GENOMIC DNA]</scope>
    <source>
        <strain evidence="1 2">IL3000</strain>
    </source>
</reference>
<sequence length="179" mass="19030">MGLEASSDGFLPYRSSFEVGRLGAVPVYLGAPDGNMLGATKGGLWPWGQLRGNEMAHLNHVAFLFCWIVGGCLSFNTHAIYGGQGVRAGGGGVWRCCVSGRGLTSAVVVMVIHPNCLTVRMTRWRDVKALLTCTECDGGSWPGRANGIPLMEECCSGWPGIGSSCDRPTGRPVERARSL</sequence>
<dbReference type="AlphaFoldDB" id="F9WFA9"/>
<organism evidence="1 2">
    <name type="scientific">Trypanosoma congolense (strain IL3000)</name>
    <dbReference type="NCBI Taxonomy" id="1068625"/>
    <lineage>
        <taxon>Eukaryota</taxon>
        <taxon>Discoba</taxon>
        <taxon>Euglenozoa</taxon>
        <taxon>Kinetoplastea</taxon>
        <taxon>Metakinetoplastina</taxon>
        <taxon>Trypanosomatida</taxon>
        <taxon>Trypanosomatidae</taxon>
        <taxon>Trypanosoma</taxon>
        <taxon>Nannomonas</taxon>
    </lineage>
</organism>
<evidence type="ECO:0000313" key="1">
    <source>
        <dbReference type="EMBL" id="CCD15977.1"/>
    </source>
</evidence>
<name>F9WFA9_TRYCI</name>
<accession>F9WFA9</accession>
<reference evidence="2" key="1">
    <citation type="submission" date="2011-07" db="EMBL/GenBank/DDBJ databases">
        <title>Divergent evolution of antigenic variation in African trypanosomes.</title>
        <authorList>
            <person name="Jackson A.P."/>
            <person name="Berry A."/>
            <person name="Allison H.C."/>
            <person name="Burton P."/>
            <person name="Anderson J."/>
            <person name="Aslett M."/>
            <person name="Brown R."/>
            <person name="Corton N."/>
            <person name="Harris D."/>
            <person name="Hauser H."/>
            <person name="Gamble J."/>
            <person name="Gilderthorp R."/>
            <person name="McQuillan J."/>
            <person name="Quail M.A."/>
            <person name="Sanders M."/>
            <person name="Van Tonder A."/>
            <person name="Ginger M.L."/>
            <person name="Donelson J.E."/>
            <person name="Field M.C."/>
            <person name="Barry J.D."/>
            <person name="Berriman M."/>
            <person name="Hertz-Fowler C."/>
        </authorList>
    </citation>
    <scope>NUCLEOTIDE SEQUENCE [LARGE SCALE GENOMIC DNA]</scope>
    <source>
        <strain evidence="2">IL3000</strain>
    </source>
</reference>
<dbReference type="VEuPathDB" id="TriTrypDB:TcIL3000_0_01200"/>
<keyword evidence="2" id="KW-1185">Reference proteome</keyword>
<dbReference type="Proteomes" id="UP000000702">
    <property type="component" value="Unassembled WGS sequence"/>
</dbReference>